<protein>
    <submittedName>
        <fullName evidence="4">Transcriptional regulator</fullName>
    </submittedName>
</protein>
<dbReference type="RefSeq" id="WP_051570362.1">
    <property type="nucleotide sequence ID" value="NZ_KK073874.1"/>
</dbReference>
<feature type="DNA-binding region" description="H-T-H motif" evidence="2">
    <location>
        <begin position="36"/>
        <end position="55"/>
    </location>
</feature>
<dbReference type="OrthoDB" id="4823039at2"/>
<dbReference type="EMBL" id="JFBT01000001">
    <property type="protein sequence ID" value="EXG82184.1"/>
    <property type="molecule type" value="Genomic_DNA"/>
</dbReference>
<dbReference type="AlphaFoldDB" id="A0A010ZU13"/>
<dbReference type="Pfam" id="PF00440">
    <property type="entry name" value="TetR_N"/>
    <property type="match status" value="1"/>
</dbReference>
<dbReference type="GO" id="GO:0003700">
    <property type="term" value="F:DNA-binding transcription factor activity"/>
    <property type="evidence" value="ECO:0007669"/>
    <property type="project" value="TreeGrafter"/>
</dbReference>
<organism evidence="4 5">
    <name type="scientific">Cryptosporangium arvum DSM 44712</name>
    <dbReference type="NCBI Taxonomy" id="927661"/>
    <lineage>
        <taxon>Bacteria</taxon>
        <taxon>Bacillati</taxon>
        <taxon>Actinomycetota</taxon>
        <taxon>Actinomycetes</taxon>
        <taxon>Cryptosporangiales</taxon>
        <taxon>Cryptosporangiaceae</taxon>
        <taxon>Cryptosporangium</taxon>
    </lineage>
</organism>
<dbReference type="PANTHER" id="PTHR30055:SF235">
    <property type="entry name" value="TRANSCRIPTIONAL REGULATORY PROTEIN"/>
    <property type="match status" value="1"/>
</dbReference>
<dbReference type="GO" id="GO:0000976">
    <property type="term" value="F:transcription cis-regulatory region binding"/>
    <property type="evidence" value="ECO:0007669"/>
    <property type="project" value="TreeGrafter"/>
</dbReference>
<dbReference type="PROSITE" id="PS50977">
    <property type="entry name" value="HTH_TETR_2"/>
    <property type="match status" value="1"/>
</dbReference>
<evidence type="ECO:0000256" key="2">
    <source>
        <dbReference type="PROSITE-ProRule" id="PRU00335"/>
    </source>
</evidence>
<evidence type="ECO:0000313" key="5">
    <source>
        <dbReference type="Proteomes" id="UP000021053"/>
    </source>
</evidence>
<dbReference type="Gene3D" id="1.10.357.10">
    <property type="entry name" value="Tetracycline Repressor, domain 2"/>
    <property type="match status" value="1"/>
</dbReference>
<dbReference type="HOGENOM" id="CLU_107911_0_0_11"/>
<reference evidence="4 5" key="1">
    <citation type="submission" date="2013-07" db="EMBL/GenBank/DDBJ databases">
        <authorList>
            <consortium name="DOE Joint Genome Institute"/>
            <person name="Eisen J."/>
            <person name="Huntemann M."/>
            <person name="Han J."/>
            <person name="Chen A."/>
            <person name="Kyrpides N."/>
            <person name="Mavromatis K."/>
            <person name="Markowitz V."/>
            <person name="Palaniappan K."/>
            <person name="Ivanova N."/>
            <person name="Schaumberg A."/>
            <person name="Pati A."/>
            <person name="Liolios K."/>
            <person name="Nordberg H.P."/>
            <person name="Cantor M.N."/>
            <person name="Hua S.X."/>
            <person name="Woyke T."/>
        </authorList>
    </citation>
    <scope>NUCLEOTIDE SEQUENCE [LARGE SCALE GENOMIC DNA]</scope>
    <source>
        <strain evidence="4 5">DSM 44712</strain>
    </source>
</reference>
<feature type="domain" description="HTH tetR-type" evidence="3">
    <location>
        <begin position="13"/>
        <end position="73"/>
    </location>
</feature>
<keyword evidence="1 2" id="KW-0238">DNA-binding</keyword>
<evidence type="ECO:0000259" key="3">
    <source>
        <dbReference type="PROSITE" id="PS50977"/>
    </source>
</evidence>
<dbReference type="SUPFAM" id="SSF46689">
    <property type="entry name" value="Homeodomain-like"/>
    <property type="match status" value="1"/>
</dbReference>
<comment type="caution">
    <text evidence="4">The sequence shown here is derived from an EMBL/GenBank/DDBJ whole genome shotgun (WGS) entry which is preliminary data.</text>
</comment>
<dbReference type="InterPro" id="IPR050109">
    <property type="entry name" value="HTH-type_TetR-like_transc_reg"/>
</dbReference>
<name>A0A010ZU13_9ACTN</name>
<dbReference type="Proteomes" id="UP000021053">
    <property type="component" value="Unassembled WGS sequence"/>
</dbReference>
<evidence type="ECO:0000256" key="1">
    <source>
        <dbReference type="ARBA" id="ARBA00023125"/>
    </source>
</evidence>
<dbReference type="InterPro" id="IPR001647">
    <property type="entry name" value="HTH_TetR"/>
</dbReference>
<dbReference type="PANTHER" id="PTHR30055">
    <property type="entry name" value="HTH-TYPE TRANSCRIPTIONAL REGULATOR RUTR"/>
    <property type="match status" value="1"/>
</dbReference>
<evidence type="ECO:0000313" key="4">
    <source>
        <dbReference type="EMBL" id="EXG82184.1"/>
    </source>
</evidence>
<proteinExistence type="predicted"/>
<accession>A0A010ZU13</accession>
<sequence length="223" mass="24197">MPYRSSIREERARHTRREVLAAARVSFIDRGYAGTTMRMIAAGAGVSVPTVELLFGTKAAVLKATIDVAIAGDDEQIPVLDREWSVRARAAGDVPGLLTVVVGVLGAAQERSAGLVLAALEASITDRDLGVVSEQLVAQRAVTAGWIADQVAARSPLRTGLTRADAVDTVWLLMDPAVFVRLTRHRDWSMPRYQDWMARSLRTLLVPDDLPTEPPTTSMPREG</sequence>
<gene>
    <name evidence="4" type="ORF">CryarDRAFT_3332</name>
</gene>
<keyword evidence="5" id="KW-1185">Reference proteome</keyword>
<dbReference type="InterPro" id="IPR009057">
    <property type="entry name" value="Homeodomain-like_sf"/>
</dbReference>